<evidence type="ECO:0000256" key="4">
    <source>
        <dbReference type="ARBA" id="ARBA00012731"/>
    </source>
</evidence>
<keyword evidence="5" id="KW-0597">Phosphoprotein</keyword>
<dbReference type="InterPro" id="IPR016657">
    <property type="entry name" value="PAGM"/>
</dbReference>
<feature type="domain" description="Alpha-D-phosphohexomutase alpha/beta/alpha" evidence="16">
    <location>
        <begin position="143"/>
        <end position="196"/>
    </location>
</feature>
<dbReference type="Pfam" id="PF21404">
    <property type="entry name" value="AMG1_III"/>
    <property type="match status" value="1"/>
</dbReference>
<dbReference type="EMBL" id="KE145352">
    <property type="protein sequence ID" value="EPE36519.1"/>
    <property type="molecule type" value="Genomic_DNA"/>
</dbReference>
<dbReference type="Gene3D" id="3.40.120.10">
    <property type="entry name" value="Alpha-D-Glucose-1,6-Bisphosphate, subunit A, domain 3"/>
    <property type="match status" value="2"/>
</dbReference>
<dbReference type="CDD" id="cd03086">
    <property type="entry name" value="PGM3"/>
    <property type="match status" value="1"/>
</dbReference>
<dbReference type="STRING" id="1116229.S3DH83"/>
<dbReference type="InterPro" id="IPR005844">
    <property type="entry name" value="A-D-PHexomutase_a/b/a-I"/>
</dbReference>
<dbReference type="GO" id="GO:0006048">
    <property type="term" value="P:UDP-N-acetylglucosamine biosynthetic process"/>
    <property type="evidence" value="ECO:0007669"/>
    <property type="project" value="UniProtKB-UniRule"/>
</dbReference>
<feature type="binding site" evidence="14">
    <location>
        <position position="323"/>
    </location>
    <ligand>
        <name>Mg(2+)</name>
        <dbReference type="ChEBI" id="CHEBI:18420"/>
    </ligand>
</feature>
<evidence type="ECO:0000256" key="10">
    <source>
        <dbReference type="ARBA" id="ARBA00032065"/>
    </source>
</evidence>
<dbReference type="Pfam" id="PF21405">
    <property type="entry name" value="AMG1_II"/>
    <property type="match status" value="1"/>
</dbReference>
<dbReference type="Proteomes" id="UP000016922">
    <property type="component" value="Unassembled WGS sequence"/>
</dbReference>
<feature type="binding site" evidence="13">
    <location>
        <begin position="419"/>
        <end position="421"/>
    </location>
    <ligand>
        <name>substrate</name>
    </ligand>
</feature>
<feature type="binding site" description="via phosphate group" evidence="14">
    <location>
        <position position="80"/>
    </location>
    <ligand>
        <name>Mg(2+)</name>
        <dbReference type="ChEBI" id="CHEBI:18420"/>
    </ligand>
</feature>
<dbReference type="SUPFAM" id="SSF55957">
    <property type="entry name" value="Phosphoglucomutase, C-terminal domain"/>
    <property type="match status" value="1"/>
</dbReference>
<dbReference type="GO" id="GO:0004610">
    <property type="term" value="F:phosphoacetylglucosamine mutase activity"/>
    <property type="evidence" value="ECO:0007669"/>
    <property type="project" value="UniProtKB-UniRule"/>
</dbReference>
<dbReference type="FunFam" id="3.30.310.50:FF:000003">
    <property type="entry name" value="Phosphoacetylglucosamine mutase"/>
    <property type="match status" value="1"/>
</dbReference>
<evidence type="ECO:0000256" key="9">
    <source>
        <dbReference type="ARBA" id="ARBA00031926"/>
    </source>
</evidence>
<feature type="binding site" evidence="14">
    <location>
        <position position="325"/>
    </location>
    <ligand>
        <name>Mg(2+)</name>
        <dbReference type="ChEBI" id="CHEBI:18420"/>
    </ligand>
</feature>
<comment type="similarity">
    <text evidence="3 11">Belongs to the phosphohexose mutase family.</text>
</comment>
<feature type="binding site" evidence="14">
    <location>
        <position position="327"/>
    </location>
    <ligand>
        <name>Mg(2+)</name>
        <dbReference type="ChEBI" id="CHEBI:18420"/>
    </ligand>
</feature>
<keyword evidence="8 11" id="KW-0413">Isomerase</keyword>
<dbReference type="FunFam" id="3.40.120.10:FF:000013">
    <property type="entry name" value="Phosphoacetylglucosamine mutase"/>
    <property type="match status" value="1"/>
</dbReference>
<dbReference type="RefSeq" id="XP_008075834.1">
    <property type="nucleotide sequence ID" value="XM_008077643.1"/>
</dbReference>
<organism evidence="19 20">
    <name type="scientific">Glarea lozoyensis (strain ATCC 20868 / MF5171)</name>
    <dbReference type="NCBI Taxonomy" id="1116229"/>
    <lineage>
        <taxon>Eukaryota</taxon>
        <taxon>Fungi</taxon>
        <taxon>Dikarya</taxon>
        <taxon>Ascomycota</taxon>
        <taxon>Pezizomycotina</taxon>
        <taxon>Leotiomycetes</taxon>
        <taxon>Helotiales</taxon>
        <taxon>Helotiaceae</taxon>
        <taxon>Glarea</taxon>
    </lineage>
</organism>
<evidence type="ECO:0000256" key="7">
    <source>
        <dbReference type="ARBA" id="ARBA00022842"/>
    </source>
</evidence>
<comment type="catalytic activity">
    <reaction evidence="1 11">
        <text>N-acetyl-alpha-D-glucosamine 1-phosphate = N-acetyl-D-glucosamine 6-phosphate</text>
        <dbReference type="Rhea" id="RHEA:23804"/>
        <dbReference type="ChEBI" id="CHEBI:57513"/>
        <dbReference type="ChEBI" id="CHEBI:57776"/>
        <dbReference type="EC" id="5.4.2.3"/>
    </reaction>
</comment>
<dbReference type="Gene3D" id="3.30.310.50">
    <property type="entry name" value="Alpha-D-phosphohexomutase, C-terminal domain"/>
    <property type="match status" value="1"/>
</dbReference>
<evidence type="ECO:0000313" key="19">
    <source>
        <dbReference type="EMBL" id="EPE36519.1"/>
    </source>
</evidence>
<dbReference type="PIRSF" id="PIRSF016408">
    <property type="entry name" value="PAGM"/>
    <property type="match status" value="1"/>
</dbReference>
<dbReference type="KEGG" id="glz:GLAREA_08682"/>
<dbReference type="OMA" id="WEAYATK"/>
<feature type="binding site" evidence="13">
    <location>
        <position position="557"/>
    </location>
    <ligand>
        <name>substrate</name>
    </ligand>
</feature>
<dbReference type="GO" id="GO:0005975">
    <property type="term" value="P:carbohydrate metabolic process"/>
    <property type="evidence" value="ECO:0007669"/>
    <property type="project" value="InterPro"/>
</dbReference>
<accession>S3DH83</accession>
<dbReference type="GO" id="GO:0000287">
    <property type="term" value="F:magnesium ion binding"/>
    <property type="evidence" value="ECO:0007669"/>
    <property type="project" value="InterPro"/>
</dbReference>
<evidence type="ECO:0000256" key="5">
    <source>
        <dbReference type="ARBA" id="ARBA00022553"/>
    </source>
</evidence>
<dbReference type="InterPro" id="IPR036900">
    <property type="entry name" value="A-D-PHexomutase_C_sf"/>
</dbReference>
<gene>
    <name evidence="19" type="ORF">GLAREA_08682</name>
</gene>
<evidence type="ECO:0000259" key="15">
    <source>
        <dbReference type="Pfam" id="PF00408"/>
    </source>
</evidence>
<dbReference type="PROSITE" id="PS00710">
    <property type="entry name" value="PGM_PMM"/>
    <property type="match status" value="1"/>
</dbReference>
<dbReference type="AlphaFoldDB" id="S3DH83"/>
<evidence type="ECO:0000313" key="20">
    <source>
        <dbReference type="Proteomes" id="UP000016922"/>
    </source>
</evidence>
<feature type="domain" description="Phosphoacetylglucosamine mutase AMG1" evidence="18">
    <location>
        <begin position="222"/>
        <end position="330"/>
    </location>
</feature>
<feature type="domain" description="Alpha-D-phosphohexomutase alpha/beta/alpha" evidence="16">
    <location>
        <begin position="67"/>
        <end position="115"/>
    </location>
</feature>
<dbReference type="EC" id="5.4.2.3" evidence="4 11"/>
<evidence type="ECO:0000256" key="13">
    <source>
        <dbReference type="PIRSR" id="PIRSR016408-2"/>
    </source>
</evidence>
<dbReference type="eggNOG" id="KOG2537">
    <property type="taxonomic scope" value="Eukaryota"/>
</dbReference>
<evidence type="ECO:0000256" key="1">
    <source>
        <dbReference type="ARBA" id="ARBA00000558"/>
    </source>
</evidence>
<dbReference type="HOGENOM" id="CLU_022890_1_0_1"/>
<keyword evidence="6 11" id="KW-0479">Metal-binding</keyword>
<dbReference type="GeneID" id="19467730"/>
<dbReference type="InterPro" id="IPR049022">
    <property type="entry name" value="AMG1_III"/>
</dbReference>
<keyword evidence="20" id="KW-1185">Reference proteome</keyword>
<feature type="active site" description="Phosphoserine intermediate" evidence="12">
    <location>
        <position position="80"/>
    </location>
</feature>
<evidence type="ECO:0000256" key="2">
    <source>
        <dbReference type="ARBA" id="ARBA00004865"/>
    </source>
</evidence>
<comment type="function">
    <text evidence="11">Catalyzes the conversion of GlcNAc-6-P into GlcNAc-1-P during the synthesis of uridine diphosphate/UDP-GlcNAc, which is a biosynthetic precursor of chitin and also supplies the amino sugars for N-linked oligosaccharides of glycoproteins.</text>
</comment>
<dbReference type="InterPro" id="IPR049023">
    <property type="entry name" value="AMG1_II"/>
</dbReference>
<sequence>MVGDDRKEDSKGIVPAVSDEQLFEAVKKHSKPAGRVFQYGTAGFRMKANLLDSVVFRVGLAATLRSRELNKTIGVMITASHNPPEDNGVKLVDPMGEMLREDWEGKATELANAADEDVVALYRKLEAELGIKPGDDNSASRKEYANVVFARDTRASGPKLVTALVDAFKATGIAHADYKLLTTPQLHYLTRCTNTEGTSQAYGVVSEAGYYEKLSDAFVRAMDGRKARGSLTVDCANGVGGPKLAAWVKTLQAAEEKVQAEYLSRKPPIKKDMKTALEIKIVNDDVLRAEVLNQDCGADFVKTKQRAPPSSKAGPNERCCSYDGDADRIVFYFNDPEHGFRLLDGDRIATLAASFIGDLVREAGFADELSIGVIQTAYANGASTKYVEQTLGLPVVCTKTGVKHLHHAALSFDVGVYFEANGHGTVVFSDKSLDLFKKIIKAEKWESPAQQSAIMTLSALTDLINQTVGDALSDMLLVEVILAHKSWTPKEWDLTYTDLPNRLVRVEVGDRGLFTTEHAERRLVTPYGAQAQIDALVSKFKDGRSFARASGTEDAVRVYAEARTRSEADDLANKVALVVKQEGGGH</sequence>
<dbReference type="PANTHER" id="PTHR45955">
    <property type="entry name" value="PHOSPHOACETYLGLUCOSAMINE MUTASE"/>
    <property type="match status" value="1"/>
</dbReference>
<dbReference type="OrthoDB" id="1928at2759"/>
<dbReference type="PANTHER" id="PTHR45955:SF1">
    <property type="entry name" value="PHOSPHOACETYLGLUCOSAMINE MUTASE"/>
    <property type="match status" value="1"/>
</dbReference>
<reference evidence="19 20" key="1">
    <citation type="journal article" date="2013" name="BMC Genomics">
        <title>Genomics-driven discovery of the pneumocandin biosynthetic gene cluster in the fungus Glarea lozoyensis.</title>
        <authorList>
            <person name="Chen L."/>
            <person name="Yue Q."/>
            <person name="Zhang X."/>
            <person name="Xiang M."/>
            <person name="Wang C."/>
            <person name="Li S."/>
            <person name="Che Y."/>
            <person name="Ortiz-Lopez F.J."/>
            <person name="Bills G.F."/>
            <person name="Liu X."/>
            <person name="An Z."/>
        </authorList>
    </citation>
    <scope>NUCLEOTIDE SEQUENCE [LARGE SCALE GENOMIC DNA]</scope>
    <source>
        <strain evidence="20">ATCC 20868 / MF5171</strain>
    </source>
</reference>
<name>S3DH83_GLAL2</name>
<keyword evidence="7 11" id="KW-0460">Magnesium</keyword>
<dbReference type="SUPFAM" id="SSF53738">
    <property type="entry name" value="Phosphoglucomutase, first 3 domains"/>
    <property type="match status" value="4"/>
</dbReference>
<evidence type="ECO:0000256" key="3">
    <source>
        <dbReference type="ARBA" id="ARBA00010231"/>
    </source>
</evidence>
<evidence type="ECO:0000256" key="8">
    <source>
        <dbReference type="ARBA" id="ARBA00023235"/>
    </source>
</evidence>
<proteinExistence type="inferred from homology"/>
<dbReference type="Pfam" id="PF00408">
    <property type="entry name" value="PGM_PMM_IV"/>
    <property type="match status" value="1"/>
</dbReference>
<evidence type="ECO:0000256" key="6">
    <source>
        <dbReference type="ARBA" id="ARBA00022723"/>
    </source>
</evidence>
<evidence type="ECO:0000259" key="16">
    <source>
        <dbReference type="Pfam" id="PF02878"/>
    </source>
</evidence>
<dbReference type="Pfam" id="PF02878">
    <property type="entry name" value="PGM_PMM_I"/>
    <property type="match status" value="2"/>
</dbReference>
<dbReference type="InterPro" id="IPR016055">
    <property type="entry name" value="A-D-PHexomutase_a/b/a-I/II/III"/>
</dbReference>
<feature type="binding site" evidence="13">
    <location>
        <begin position="548"/>
        <end position="552"/>
    </location>
    <ligand>
        <name>substrate</name>
    </ligand>
</feature>
<feature type="domain" description="Phosphoacetylglucosamine mutase AMG1" evidence="17">
    <location>
        <begin position="344"/>
        <end position="487"/>
    </location>
</feature>
<evidence type="ECO:0000259" key="18">
    <source>
        <dbReference type="Pfam" id="PF21405"/>
    </source>
</evidence>
<protein>
    <recommendedName>
        <fullName evidence="4 11">Phosphoacetylglucosamine mutase</fullName>
        <shortName evidence="11">PAGM</shortName>
        <ecNumber evidence="4 11">5.4.2.3</ecNumber>
    </recommendedName>
    <alternativeName>
        <fullName evidence="10 11">Acetylglucosamine phosphomutase</fullName>
    </alternativeName>
    <alternativeName>
        <fullName evidence="9 11">N-acetylglucosamine-phosphate mutase</fullName>
    </alternativeName>
</protein>
<evidence type="ECO:0000256" key="11">
    <source>
        <dbReference type="PIRNR" id="PIRNR016408"/>
    </source>
</evidence>
<dbReference type="InterPro" id="IPR005843">
    <property type="entry name" value="A-D-PHexomutase_C"/>
</dbReference>
<comment type="pathway">
    <text evidence="2 11">Nucleotide-sugar biosynthesis; UDP-N-acetyl-alpha-D-glucosamine biosynthesis; N-acetyl-alpha-D-glucosamine 1-phosphate from alpha-D-glucosamine 6-phosphate (route I): step 2/2.</text>
</comment>
<dbReference type="UniPathway" id="UPA00113">
    <property type="reaction ID" value="UER00530"/>
</dbReference>
<dbReference type="InterPro" id="IPR016066">
    <property type="entry name" value="A-D-PHexomutase_CS"/>
</dbReference>
<evidence type="ECO:0000256" key="14">
    <source>
        <dbReference type="PIRSR" id="PIRSR016408-3"/>
    </source>
</evidence>
<feature type="domain" description="Alpha-D-phosphohexomutase C-terminal" evidence="15">
    <location>
        <begin position="503"/>
        <end position="576"/>
    </location>
</feature>
<evidence type="ECO:0000259" key="17">
    <source>
        <dbReference type="Pfam" id="PF21404"/>
    </source>
</evidence>
<evidence type="ECO:0000256" key="12">
    <source>
        <dbReference type="PIRSR" id="PIRSR016408-1"/>
    </source>
</evidence>
<comment type="cofactor">
    <cofactor evidence="11 14">
        <name>Mg(2+)</name>
        <dbReference type="ChEBI" id="CHEBI:18420"/>
    </cofactor>
    <text evidence="11 14">Binds 1 Mg(2+) ion per subunit.</text>
</comment>